<dbReference type="GeneTree" id="ENSGT00940000164763"/>
<dbReference type="FunCoup" id="H0Y0L6">
    <property type="interactions" value="28"/>
</dbReference>
<comment type="similarity">
    <text evidence="2">Belongs to the major facilitator (TC 2.A.1) superfamily. Organic cation transporter (TC 2.A.1.19) family.</text>
</comment>
<organism evidence="8 9">
    <name type="scientific">Otolemur garnettii</name>
    <name type="common">Small-eared galago</name>
    <name type="synonym">Garnett's greater bushbaby</name>
    <dbReference type="NCBI Taxonomy" id="30611"/>
    <lineage>
        <taxon>Eukaryota</taxon>
        <taxon>Metazoa</taxon>
        <taxon>Chordata</taxon>
        <taxon>Craniata</taxon>
        <taxon>Vertebrata</taxon>
        <taxon>Euteleostomi</taxon>
        <taxon>Mammalia</taxon>
        <taxon>Eutheria</taxon>
        <taxon>Euarchontoglires</taxon>
        <taxon>Primates</taxon>
        <taxon>Strepsirrhini</taxon>
        <taxon>Lorisiformes</taxon>
        <taxon>Galagidae</taxon>
        <taxon>Otolemur</taxon>
    </lineage>
</organism>
<evidence type="ECO:0000256" key="5">
    <source>
        <dbReference type="ARBA" id="ARBA00023136"/>
    </source>
</evidence>
<dbReference type="GO" id="GO:0022857">
    <property type="term" value="F:transmembrane transporter activity"/>
    <property type="evidence" value="ECO:0007669"/>
    <property type="project" value="InterPro"/>
</dbReference>
<dbReference type="HOGENOM" id="CLU_001265_33_3_1"/>
<evidence type="ECO:0000256" key="6">
    <source>
        <dbReference type="SAM" id="Phobius"/>
    </source>
</evidence>
<reference evidence="8" key="2">
    <citation type="submission" date="2025-08" db="UniProtKB">
        <authorList>
            <consortium name="Ensembl"/>
        </authorList>
    </citation>
    <scope>IDENTIFICATION</scope>
</reference>
<evidence type="ECO:0000256" key="1">
    <source>
        <dbReference type="ARBA" id="ARBA00004141"/>
    </source>
</evidence>
<feature type="transmembrane region" description="Helical" evidence="6">
    <location>
        <begin position="432"/>
        <end position="454"/>
    </location>
</feature>
<feature type="transmembrane region" description="Helical" evidence="6">
    <location>
        <begin position="466"/>
        <end position="489"/>
    </location>
</feature>
<protein>
    <recommendedName>
        <fullName evidence="7">Major facilitator superfamily (MFS) profile domain-containing protein</fullName>
    </recommendedName>
</protein>
<reference evidence="8" key="3">
    <citation type="submission" date="2025-09" db="UniProtKB">
        <authorList>
            <consortium name="Ensembl"/>
        </authorList>
    </citation>
    <scope>IDENTIFICATION</scope>
</reference>
<evidence type="ECO:0000313" key="9">
    <source>
        <dbReference type="Proteomes" id="UP000005225"/>
    </source>
</evidence>
<dbReference type="eggNOG" id="KOG0255">
    <property type="taxonomic scope" value="Eukaryota"/>
</dbReference>
<sequence>MASEVLLDRVGSLGRFQILQLAFFCIISILLFPHVLLENFTAAIPGHHCWVHILNNDTVSENETGTLSQDALLRVSIPLDSNLRPEKCRRFVHPQWQLLYPNESFSNMSEPDTEPCVDGWVYDQSCFSSTIVTEWDLVCESESQKSVVQSLLMAGSLLGSLLYGYLSDRFGRKIICSWCLLQVAVCDTCAAFAPTLLVYSTLRFLAGSSILTVLGNFTLQAIEWTNPQSRSMAVMLLSCAWSAGQMFLGGLAFAIRDWRTLQLTLSVPMFVFFMSSRWMVESVQWLIINNQLDEGLKELRRVAHINGKKNIEETLTIEFLRSTMQEELDKAQIKASVSCLFRAPKLRVRVLYLFFVKLATAVPSNGLILNLQHFGRNIYLFQVLFGAVALIGRFVALWTLDHMGRRPSQVLFLFLVGLSILVNTFLNQELQTLRVALASLGAGAASAASTISAVHQPELTPTVFRSTVTGLCILASGIGAALAPLLMTLMRYSPLLPWITYGVFPILAGLFVLPLPETKNLPLPDTIDDVENDFQQKKNKKRKS</sequence>
<dbReference type="STRING" id="30611.ENSOGAP00000021909"/>
<dbReference type="Pfam" id="PF00083">
    <property type="entry name" value="Sugar_tr"/>
    <property type="match status" value="1"/>
</dbReference>
<keyword evidence="9" id="KW-1185">Reference proteome</keyword>
<evidence type="ECO:0000259" key="7">
    <source>
        <dbReference type="PROSITE" id="PS50850"/>
    </source>
</evidence>
<dbReference type="EMBL" id="AAQR03147695">
    <property type="status" value="NOT_ANNOTATED_CDS"/>
    <property type="molecule type" value="Genomic_DNA"/>
</dbReference>
<feature type="transmembrane region" description="Helical" evidence="6">
    <location>
        <begin position="495"/>
        <end position="513"/>
    </location>
</feature>
<keyword evidence="4 6" id="KW-1133">Transmembrane helix</keyword>
<accession>H0Y0L6</accession>
<dbReference type="SUPFAM" id="SSF103473">
    <property type="entry name" value="MFS general substrate transporter"/>
    <property type="match status" value="1"/>
</dbReference>
<dbReference type="Gene3D" id="1.20.1250.20">
    <property type="entry name" value="MFS general substrate transporter like domains"/>
    <property type="match status" value="1"/>
</dbReference>
<keyword evidence="3 6" id="KW-0812">Transmembrane</keyword>
<name>H0Y0L6_OTOGA</name>
<dbReference type="GO" id="GO:0016020">
    <property type="term" value="C:membrane"/>
    <property type="evidence" value="ECO:0007669"/>
    <property type="project" value="UniProtKB-SubCell"/>
</dbReference>
<dbReference type="EMBL" id="AAQR03147696">
    <property type="status" value="NOT_ANNOTATED_CDS"/>
    <property type="molecule type" value="Genomic_DNA"/>
</dbReference>
<feature type="transmembrane region" description="Helical" evidence="6">
    <location>
        <begin position="234"/>
        <end position="255"/>
    </location>
</feature>
<evidence type="ECO:0000256" key="2">
    <source>
        <dbReference type="ARBA" id="ARBA00009203"/>
    </source>
</evidence>
<keyword evidence="5 6" id="KW-0472">Membrane</keyword>
<evidence type="ECO:0000313" key="8">
    <source>
        <dbReference type="Ensembl" id="ENSOGAP00000021909.1"/>
    </source>
</evidence>
<dbReference type="EMBL" id="AAQR03147693">
    <property type="status" value="NOT_ANNOTATED_CDS"/>
    <property type="molecule type" value="Genomic_DNA"/>
</dbReference>
<gene>
    <name evidence="8" type="primary">LOC100941497</name>
</gene>
<dbReference type="AlphaFoldDB" id="H0Y0L6"/>
<feature type="transmembrane region" description="Helical" evidence="6">
    <location>
        <begin position="18"/>
        <end position="37"/>
    </location>
</feature>
<dbReference type="PANTHER" id="PTHR24064">
    <property type="entry name" value="SOLUTE CARRIER FAMILY 22 MEMBER"/>
    <property type="match status" value="1"/>
</dbReference>
<dbReference type="EMBL" id="AAQR03147694">
    <property type="status" value="NOT_ANNOTATED_CDS"/>
    <property type="molecule type" value="Genomic_DNA"/>
</dbReference>
<dbReference type="InterPro" id="IPR005828">
    <property type="entry name" value="MFS_sugar_transport-like"/>
</dbReference>
<feature type="transmembrane region" description="Helical" evidence="6">
    <location>
        <begin position="350"/>
        <end position="372"/>
    </location>
</feature>
<dbReference type="FunFam" id="1.20.1250.20:FF:000023">
    <property type="entry name" value="Solute carrier family 22 member 6"/>
    <property type="match status" value="1"/>
</dbReference>
<dbReference type="OMA" id="VIAYCHI"/>
<dbReference type="InterPro" id="IPR036259">
    <property type="entry name" value="MFS_trans_sf"/>
</dbReference>
<dbReference type="InterPro" id="IPR020846">
    <property type="entry name" value="MFS_dom"/>
</dbReference>
<evidence type="ECO:0000256" key="4">
    <source>
        <dbReference type="ARBA" id="ARBA00022989"/>
    </source>
</evidence>
<evidence type="ECO:0000256" key="3">
    <source>
        <dbReference type="ARBA" id="ARBA00022692"/>
    </source>
</evidence>
<proteinExistence type="inferred from homology"/>
<feature type="transmembrane region" description="Helical" evidence="6">
    <location>
        <begin position="410"/>
        <end position="426"/>
    </location>
</feature>
<reference evidence="9" key="1">
    <citation type="submission" date="2011-03" db="EMBL/GenBank/DDBJ databases">
        <title>Version 3 of the genome sequence of Otolemur garnettii (Bushbaby).</title>
        <authorList>
            <consortium name="The Broad Institute Genome Sequencing Platform"/>
            <person name="Di Palma F."/>
            <person name="Johnson J."/>
            <person name="Lander E.S."/>
            <person name="Lindblad-Toh K."/>
            <person name="Jaffe D.B."/>
            <person name="Gnerre S."/>
            <person name="MacCallum I."/>
            <person name="Przybylski D."/>
            <person name="Ribeiro F.J."/>
            <person name="Burton J.N."/>
            <person name="Walker B.J."/>
            <person name="Sharpe T."/>
            <person name="Hall G."/>
        </authorList>
    </citation>
    <scope>NUCLEOTIDE SEQUENCE [LARGE SCALE GENOMIC DNA]</scope>
</reference>
<dbReference type="InParanoid" id="H0Y0L6"/>
<comment type="subcellular location">
    <subcellularLocation>
        <location evidence="1">Membrane</location>
        <topology evidence="1">Multi-pass membrane protein</topology>
    </subcellularLocation>
</comment>
<dbReference type="Ensembl" id="ENSOGAT00000025856.1">
    <property type="protein sequence ID" value="ENSOGAP00000021909.1"/>
    <property type="gene ID" value="ENSOGAG00000030634.1"/>
</dbReference>
<feature type="transmembrane region" description="Helical" evidence="6">
    <location>
        <begin position="204"/>
        <end position="222"/>
    </location>
</feature>
<feature type="transmembrane region" description="Helical" evidence="6">
    <location>
        <begin position="378"/>
        <end position="398"/>
    </location>
</feature>
<feature type="domain" description="Major facilitator superfamily (MFS) profile" evidence="7">
    <location>
        <begin position="66"/>
        <end position="520"/>
    </location>
</feature>
<dbReference type="Proteomes" id="UP000005225">
    <property type="component" value="Unassembled WGS sequence"/>
</dbReference>
<dbReference type="PROSITE" id="PS50850">
    <property type="entry name" value="MFS"/>
    <property type="match status" value="1"/>
</dbReference>